<keyword evidence="1" id="KW-0430">Lectin</keyword>
<dbReference type="Proteomes" id="UP000827986">
    <property type="component" value="Unassembled WGS sequence"/>
</dbReference>
<dbReference type="InterPro" id="IPR051379">
    <property type="entry name" value="C-type_Lectin_Receptor_IMM"/>
</dbReference>
<comment type="caution">
    <text evidence="3">The sequence shown here is derived from an EMBL/GenBank/DDBJ whole genome shotgun (WGS) entry which is preliminary data.</text>
</comment>
<dbReference type="PANTHER" id="PTHR46746">
    <property type="entry name" value="KILLER CELL LECTIN-LIKE RECEPTOR SUBFAMILY F MEMBER 2"/>
    <property type="match status" value="1"/>
</dbReference>
<feature type="non-terminal residue" evidence="3">
    <location>
        <position position="91"/>
    </location>
</feature>
<dbReference type="Pfam" id="PF00059">
    <property type="entry name" value="Lectin_C"/>
    <property type="match status" value="1"/>
</dbReference>
<evidence type="ECO:0000313" key="3">
    <source>
        <dbReference type="EMBL" id="KAH1183434.1"/>
    </source>
</evidence>
<dbReference type="InterPro" id="IPR016186">
    <property type="entry name" value="C-type_lectin-like/link_sf"/>
</dbReference>
<feature type="non-terminal residue" evidence="3">
    <location>
        <position position="1"/>
    </location>
</feature>
<sequence>GSECKLCPVGWLKHRGKCYWLSKETGNWKTSQNNCSINNSQILVIQDQEEMDFILNIKRGPNLVWIGFSFSTAKKNWTWVNDSHFDENMFK</sequence>
<dbReference type="Gene3D" id="3.10.100.10">
    <property type="entry name" value="Mannose-Binding Protein A, subunit A"/>
    <property type="match status" value="1"/>
</dbReference>
<evidence type="ECO:0000259" key="2">
    <source>
        <dbReference type="PROSITE" id="PS50041"/>
    </source>
</evidence>
<proteinExistence type="predicted"/>
<dbReference type="PROSITE" id="PS50041">
    <property type="entry name" value="C_TYPE_LECTIN_2"/>
    <property type="match status" value="1"/>
</dbReference>
<dbReference type="GO" id="GO:0030246">
    <property type="term" value="F:carbohydrate binding"/>
    <property type="evidence" value="ECO:0007669"/>
    <property type="project" value="UniProtKB-KW"/>
</dbReference>
<dbReference type="EMBL" id="JAHDVG010000466">
    <property type="protein sequence ID" value="KAH1183434.1"/>
    <property type="molecule type" value="Genomic_DNA"/>
</dbReference>
<accession>A0A9D4B7Y0</accession>
<dbReference type="GO" id="GO:0005886">
    <property type="term" value="C:plasma membrane"/>
    <property type="evidence" value="ECO:0007669"/>
    <property type="project" value="TreeGrafter"/>
</dbReference>
<reference evidence="3" key="1">
    <citation type="submission" date="2021-09" db="EMBL/GenBank/DDBJ databases">
        <title>The genome of Mauremys mutica provides insights into the evolution of semi-aquatic lifestyle.</title>
        <authorList>
            <person name="Gong S."/>
            <person name="Gao Y."/>
        </authorList>
    </citation>
    <scope>NUCLEOTIDE SEQUENCE</scope>
    <source>
        <strain evidence="3">MM-2020</strain>
        <tissue evidence="3">Muscle</tissue>
    </source>
</reference>
<gene>
    <name evidence="3" type="ORF">KIL84_004926</name>
</gene>
<dbReference type="InterPro" id="IPR016187">
    <property type="entry name" value="CTDL_fold"/>
</dbReference>
<evidence type="ECO:0000256" key="1">
    <source>
        <dbReference type="ARBA" id="ARBA00022734"/>
    </source>
</evidence>
<evidence type="ECO:0000313" key="4">
    <source>
        <dbReference type="Proteomes" id="UP000827986"/>
    </source>
</evidence>
<protein>
    <recommendedName>
        <fullName evidence="2">C-type lectin domain-containing protein</fullName>
    </recommendedName>
</protein>
<organism evidence="3 4">
    <name type="scientific">Mauremys mutica</name>
    <name type="common">yellowpond turtle</name>
    <dbReference type="NCBI Taxonomy" id="74926"/>
    <lineage>
        <taxon>Eukaryota</taxon>
        <taxon>Metazoa</taxon>
        <taxon>Chordata</taxon>
        <taxon>Craniata</taxon>
        <taxon>Vertebrata</taxon>
        <taxon>Euteleostomi</taxon>
        <taxon>Archelosauria</taxon>
        <taxon>Testudinata</taxon>
        <taxon>Testudines</taxon>
        <taxon>Cryptodira</taxon>
        <taxon>Durocryptodira</taxon>
        <taxon>Testudinoidea</taxon>
        <taxon>Geoemydidae</taxon>
        <taxon>Geoemydinae</taxon>
        <taxon>Mauremys</taxon>
    </lineage>
</organism>
<feature type="domain" description="C-type lectin" evidence="2">
    <location>
        <begin position="14"/>
        <end position="91"/>
    </location>
</feature>
<dbReference type="SUPFAM" id="SSF56436">
    <property type="entry name" value="C-type lectin-like"/>
    <property type="match status" value="1"/>
</dbReference>
<dbReference type="AlphaFoldDB" id="A0A9D4B7Y0"/>
<name>A0A9D4B7Y0_9SAUR</name>
<dbReference type="PANTHER" id="PTHR46746:SF3">
    <property type="entry name" value="C-TYPE LECTIN DOMAIN-CONTAINING PROTEIN-RELATED"/>
    <property type="match status" value="1"/>
</dbReference>
<dbReference type="InterPro" id="IPR001304">
    <property type="entry name" value="C-type_lectin-like"/>
</dbReference>
<keyword evidence="4" id="KW-1185">Reference proteome</keyword>